<name>A0A8D8D4X9_CULPI</name>
<evidence type="ECO:0000313" key="1">
    <source>
        <dbReference type="EMBL" id="CAG6505038.1"/>
    </source>
</evidence>
<organism evidence="1">
    <name type="scientific">Culex pipiens</name>
    <name type="common">House mosquito</name>
    <dbReference type="NCBI Taxonomy" id="7175"/>
    <lineage>
        <taxon>Eukaryota</taxon>
        <taxon>Metazoa</taxon>
        <taxon>Ecdysozoa</taxon>
        <taxon>Arthropoda</taxon>
        <taxon>Hexapoda</taxon>
        <taxon>Insecta</taxon>
        <taxon>Pterygota</taxon>
        <taxon>Neoptera</taxon>
        <taxon>Endopterygota</taxon>
        <taxon>Diptera</taxon>
        <taxon>Nematocera</taxon>
        <taxon>Culicoidea</taxon>
        <taxon>Culicidae</taxon>
        <taxon>Culicinae</taxon>
        <taxon>Culicini</taxon>
        <taxon>Culex</taxon>
        <taxon>Culex</taxon>
    </lineage>
</organism>
<sequence length="101" mass="11418">MVHPALQQGCTHRLFRMVLAGNIGHVGLYLSDWQALLRAPVQPAKLGDVVVRYLQAGDRCPRDSHDQRVPGAAVPGRSVYLVYYQLSTGFHHRLIHNLHWN</sequence>
<accession>A0A8D8D4X9</accession>
<proteinExistence type="predicted"/>
<dbReference type="EMBL" id="HBUE01255736">
    <property type="protein sequence ID" value="CAG6556334.1"/>
    <property type="molecule type" value="Transcribed_RNA"/>
</dbReference>
<protein>
    <submittedName>
        <fullName evidence="1">(northern house mosquito) hypothetical protein</fullName>
    </submittedName>
</protein>
<dbReference type="AlphaFoldDB" id="A0A8D8D4X9"/>
<dbReference type="EMBL" id="HBUE01150754">
    <property type="protein sequence ID" value="CAG6505038.1"/>
    <property type="molecule type" value="Transcribed_RNA"/>
</dbReference>
<dbReference type="EMBL" id="HBUE01150756">
    <property type="protein sequence ID" value="CAG6505042.1"/>
    <property type="molecule type" value="Transcribed_RNA"/>
</dbReference>
<dbReference type="EMBL" id="HBUE01255738">
    <property type="protein sequence ID" value="CAG6556338.1"/>
    <property type="molecule type" value="Transcribed_RNA"/>
</dbReference>
<reference evidence="1" key="1">
    <citation type="submission" date="2021-05" db="EMBL/GenBank/DDBJ databases">
        <authorList>
            <person name="Alioto T."/>
            <person name="Alioto T."/>
            <person name="Gomez Garrido J."/>
        </authorList>
    </citation>
    <scope>NUCLEOTIDE SEQUENCE</scope>
</reference>